<dbReference type="AlphaFoldDB" id="A0A1X6YJB6"/>
<sequence>MAGDRLGFIDRIAERAAERRWKRRAAEAETTDLDQLRGRRGAARRLKRHLDDFLHVADNRLALPAIGNTAFPRPHDADWAWRPELWRGPIPEPGIASVQTQSTLGREATLFHDCTTSELTLRQIRNMREADLAPFGLRLDVFRFDGSYLSLAVDLPPDAAFGLKRRHLIRLETIVEMEKPIEIFVRLNVKHGPNVEQIVRELPLHQEEIRVEFDLAYTKLNEKRVEKLWTDIIFEGPQMNQVILRDLTFSRRPRAEL</sequence>
<proteinExistence type="predicted"/>
<reference evidence="1 2" key="1">
    <citation type="submission" date="2017-03" db="EMBL/GenBank/DDBJ databases">
        <authorList>
            <person name="Afonso C.L."/>
            <person name="Miller P.J."/>
            <person name="Scott M.A."/>
            <person name="Spackman E."/>
            <person name="Goraichik I."/>
            <person name="Dimitrov K.M."/>
            <person name="Suarez D.L."/>
            <person name="Swayne D.E."/>
        </authorList>
    </citation>
    <scope>NUCLEOTIDE SEQUENCE [LARGE SCALE GENOMIC DNA]</scope>
    <source>
        <strain evidence="1 2">CECT 8625</strain>
    </source>
</reference>
<keyword evidence="2" id="KW-1185">Reference proteome</keyword>
<gene>
    <name evidence="1" type="ORF">ROJ8625_00803</name>
</gene>
<dbReference type="OrthoDB" id="7827015at2"/>
<protein>
    <submittedName>
        <fullName evidence="1">Uncharacterized protein</fullName>
    </submittedName>
</protein>
<accession>A0A1X6YJB6</accession>
<evidence type="ECO:0000313" key="1">
    <source>
        <dbReference type="EMBL" id="SLN21410.1"/>
    </source>
</evidence>
<dbReference type="RefSeq" id="WP_085790515.1">
    <property type="nucleotide sequence ID" value="NZ_FWFK01000001.1"/>
</dbReference>
<dbReference type="Pfam" id="PF20086">
    <property type="entry name" value="DUF6478"/>
    <property type="match status" value="1"/>
</dbReference>
<dbReference type="Proteomes" id="UP000193570">
    <property type="component" value="Unassembled WGS sequence"/>
</dbReference>
<evidence type="ECO:0000313" key="2">
    <source>
        <dbReference type="Proteomes" id="UP000193570"/>
    </source>
</evidence>
<dbReference type="EMBL" id="FWFK01000001">
    <property type="protein sequence ID" value="SLN21410.1"/>
    <property type="molecule type" value="Genomic_DNA"/>
</dbReference>
<name>A0A1X6YJB6_9RHOB</name>
<organism evidence="1 2">
    <name type="scientific">Roseivivax jejudonensis</name>
    <dbReference type="NCBI Taxonomy" id="1529041"/>
    <lineage>
        <taxon>Bacteria</taxon>
        <taxon>Pseudomonadati</taxon>
        <taxon>Pseudomonadota</taxon>
        <taxon>Alphaproteobacteria</taxon>
        <taxon>Rhodobacterales</taxon>
        <taxon>Roseobacteraceae</taxon>
        <taxon>Roseivivax</taxon>
    </lineage>
</organism>
<dbReference type="InterPro" id="IPR045514">
    <property type="entry name" value="DUF6478"/>
</dbReference>